<dbReference type="HOGENOM" id="CLU_407545_0_0_0"/>
<dbReference type="RefSeq" id="WP_045088358.1">
    <property type="nucleotide sequence ID" value="NZ_LN824141.1"/>
</dbReference>
<evidence type="ECO:0000313" key="2">
    <source>
        <dbReference type="EMBL" id="CEP79022.1"/>
    </source>
</evidence>
<dbReference type="KEGG" id="dtn:DTL3_1737"/>
<dbReference type="Pfam" id="PF19773">
    <property type="entry name" value="DUF6259"/>
    <property type="match status" value="1"/>
</dbReference>
<dbReference type="STRING" id="1006576.DTL3_1737"/>
<dbReference type="InterPro" id="IPR046226">
    <property type="entry name" value="DUF6259"/>
</dbReference>
<accession>A0A0C7NTC7</accession>
<dbReference type="AlphaFoldDB" id="A0A0C7NTC7"/>
<keyword evidence="3" id="KW-1185">Reference proteome</keyword>
<proteinExistence type="predicted"/>
<dbReference type="InterPro" id="IPR017853">
    <property type="entry name" value="GH"/>
</dbReference>
<dbReference type="Gene3D" id="3.20.20.80">
    <property type="entry name" value="Glycosidases"/>
    <property type="match status" value="1"/>
</dbReference>
<evidence type="ECO:0000259" key="1">
    <source>
        <dbReference type="Pfam" id="PF19773"/>
    </source>
</evidence>
<name>A0A0C7NTC7_DEFTU</name>
<sequence length="738" mass="85997">MPKSKIKFGNQFLSMTFDGLSGELLELVNMKNSDNLLKNWNPLRNMPFSIKLKTKNGSNVLVQPPNRKNVMKHNTLMPKISIQETNNGIKRILIDYNSFWIEDHLSYISVIYSVTIKPDSCETIWNIEVKNNETNYLIEEVIFPILSGIYLGKSWEDDVLVFPFNAGEKINNPIEAYEKGSSTIGWKWQEYKYLYSIDGIETQKDSDDFFYRQCDYSGPLSMMWLDYFDSEGGLYLSCYDDKFMIGSLRAETLGKKRPGMGFSIIKYPQIKKGDIWKSPSYGLAIHDGDWHWASDSYRKWRNSCKSVKLSIPEWFKRSTALVAHYDFKYQNGDIVHKFKDIPKIYKQAIKMGVDHILISGWHKDGFDNGFPQYTPDPDLGTEEDLKQAVRFIRNLGGHVTFYINSQLCNIKYEDKKELIEECSVINKKGEIETTSYGDESITFSVMCSNADKWEEYLINVVDYLVNIIGADGIYFDQLGMAKPQFCYNEKHNHHIADWNKGYRNLILDCLHTFQNEKGNDPILFLYEGVTDIHGEYISAQLISTFFYYHCGAYPELYKYTFPEQILVDMVYPRKNLSMRPVHIAQVSREMINKAFILGSYFWIYDLEEDNTFKNDPEQYEYLKKVIDLKNVWLNLYGQGIFKDTVGIEVNDNGILAKLYYLNDSSNLITIANAAMKKEGKVKFYCDPSKVKIVTCNYLNEPNYPIELVWIPKEESDKKYIEIVIPNYELALIHIEFYE</sequence>
<gene>
    <name evidence="2" type="ORF">DTL3_1737</name>
</gene>
<dbReference type="Proteomes" id="UP000032809">
    <property type="component" value="Chromosome I"/>
</dbReference>
<reference evidence="3" key="1">
    <citation type="submission" date="2014-11" db="EMBL/GenBank/DDBJ databases">
        <authorList>
            <person name="Wibberg D."/>
        </authorList>
    </citation>
    <scope>NUCLEOTIDE SEQUENCE [LARGE SCALE GENOMIC DNA]</scope>
    <source>
        <strain evidence="3">L3</strain>
    </source>
</reference>
<dbReference type="EMBL" id="LN824141">
    <property type="protein sequence ID" value="CEP79022.1"/>
    <property type="molecule type" value="Genomic_DNA"/>
</dbReference>
<dbReference type="OrthoDB" id="5077666at2"/>
<evidence type="ECO:0000313" key="3">
    <source>
        <dbReference type="Proteomes" id="UP000032809"/>
    </source>
</evidence>
<organism evidence="2 3">
    <name type="scientific">Defluviitoga tunisiensis</name>
    <dbReference type="NCBI Taxonomy" id="1006576"/>
    <lineage>
        <taxon>Bacteria</taxon>
        <taxon>Thermotogati</taxon>
        <taxon>Thermotogota</taxon>
        <taxon>Thermotogae</taxon>
        <taxon>Petrotogales</taxon>
        <taxon>Petrotogaceae</taxon>
        <taxon>Defluviitoga</taxon>
    </lineage>
</organism>
<dbReference type="SUPFAM" id="SSF51445">
    <property type="entry name" value="(Trans)glycosidases"/>
    <property type="match status" value="1"/>
</dbReference>
<feature type="domain" description="DUF6259" evidence="1">
    <location>
        <begin position="284"/>
        <end position="532"/>
    </location>
</feature>
<protein>
    <recommendedName>
        <fullName evidence="1">DUF6259 domain-containing protein</fullName>
    </recommendedName>
</protein>